<dbReference type="PROSITE" id="PS50002">
    <property type="entry name" value="SH3"/>
    <property type="match status" value="1"/>
</dbReference>
<dbReference type="InterPro" id="IPR001452">
    <property type="entry name" value="SH3_domain"/>
</dbReference>
<feature type="non-terminal residue" evidence="4">
    <location>
        <position position="51"/>
    </location>
</feature>
<dbReference type="OrthoDB" id="5340910at2759"/>
<feature type="non-terminal residue" evidence="4">
    <location>
        <position position="1"/>
    </location>
</feature>
<dbReference type="Proteomes" id="UP000054144">
    <property type="component" value="Unassembled WGS sequence"/>
</dbReference>
<dbReference type="AlphaFoldDB" id="A0A0D7A0L8"/>
<protein>
    <recommendedName>
        <fullName evidence="3">SH3 domain-containing protein</fullName>
    </recommendedName>
</protein>
<gene>
    <name evidence="4" type="ORF">FISHEDRAFT_25822</name>
</gene>
<dbReference type="InterPro" id="IPR036028">
    <property type="entry name" value="SH3-like_dom_sf"/>
</dbReference>
<evidence type="ECO:0000256" key="2">
    <source>
        <dbReference type="PROSITE-ProRule" id="PRU00192"/>
    </source>
</evidence>
<proteinExistence type="predicted"/>
<evidence type="ECO:0000259" key="3">
    <source>
        <dbReference type="PROSITE" id="PS50002"/>
    </source>
</evidence>
<dbReference type="EMBL" id="KN882150">
    <property type="protein sequence ID" value="KIY42939.1"/>
    <property type="molecule type" value="Genomic_DNA"/>
</dbReference>
<evidence type="ECO:0000313" key="4">
    <source>
        <dbReference type="EMBL" id="KIY42939.1"/>
    </source>
</evidence>
<evidence type="ECO:0000256" key="1">
    <source>
        <dbReference type="ARBA" id="ARBA00022443"/>
    </source>
</evidence>
<name>A0A0D7A0L8_9AGAR</name>
<dbReference type="Gene3D" id="2.30.30.40">
    <property type="entry name" value="SH3 Domains"/>
    <property type="match status" value="1"/>
</dbReference>
<accession>A0A0D7A0L8</accession>
<dbReference type="SUPFAM" id="SSF50044">
    <property type="entry name" value="SH3-domain"/>
    <property type="match status" value="1"/>
</dbReference>
<organism evidence="4 5">
    <name type="scientific">Fistulina hepatica ATCC 64428</name>
    <dbReference type="NCBI Taxonomy" id="1128425"/>
    <lineage>
        <taxon>Eukaryota</taxon>
        <taxon>Fungi</taxon>
        <taxon>Dikarya</taxon>
        <taxon>Basidiomycota</taxon>
        <taxon>Agaricomycotina</taxon>
        <taxon>Agaricomycetes</taxon>
        <taxon>Agaricomycetidae</taxon>
        <taxon>Agaricales</taxon>
        <taxon>Fistulinaceae</taxon>
        <taxon>Fistulina</taxon>
    </lineage>
</organism>
<keyword evidence="5" id="KW-1185">Reference proteome</keyword>
<evidence type="ECO:0000313" key="5">
    <source>
        <dbReference type="Proteomes" id="UP000054144"/>
    </source>
</evidence>
<keyword evidence="1 2" id="KW-0728">SH3 domain</keyword>
<sequence length="51" mass="5729">TVLYTYVPTLPDELRVTVGDRLHARTAFDDGWCLCVNAQGERGMVPMECLD</sequence>
<dbReference type="Pfam" id="PF14604">
    <property type="entry name" value="SH3_9"/>
    <property type="match status" value="1"/>
</dbReference>
<feature type="domain" description="SH3" evidence="3">
    <location>
        <begin position="1"/>
        <end position="51"/>
    </location>
</feature>
<reference evidence="4 5" key="1">
    <citation type="journal article" date="2015" name="Fungal Genet. Biol.">
        <title>Evolution of novel wood decay mechanisms in Agaricales revealed by the genome sequences of Fistulina hepatica and Cylindrobasidium torrendii.</title>
        <authorList>
            <person name="Floudas D."/>
            <person name="Held B.W."/>
            <person name="Riley R."/>
            <person name="Nagy L.G."/>
            <person name="Koehler G."/>
            <person name="Ransdell A.S."/>
            <person name="Younus H."/>
            <person name="Chow J."/>
            <person name="Chiniquy J."/>
            <person name="Lipzen A."/>
            <person name="Tritt A."/>
            <person name="Sun H."/>
            <person name="Haridas S."/>
            <person name="LaButti K."/>
            <person name="Ohm R.A."/>
            <person name="Kues U."/>
            <person name="Blanchette R.A."/>
            <person name="Grigoriev I.V."/>
            <person name="Minto R.E."/>
            <person name="Hibbett D.S."/>
        </authorList>
    </citation>
    <scope>NUCLEOTIDE SEQUENCE [LARGE SCALE GENOMIC DNA]</scope>
    <source>
        <strain evidence="4 5">ATCC 64428</strain>
    </source>
</reference>